<accession>H5TS43</accession>
<proteinExistence type="predicted"/>
<evidence type="ECO:0000313" key="2">
    <source>
        <dbReference type="EMBL" id="GAB36301.1"/>
    </source>
</evidence>
<comment type="caution">
    <text evidence="2">The sequence shown here is derived from an EMBL/GenBank/DDBJ whole genome shotgun (WGS) entry which is preliminary data.</text>
</comment>
<evidence type="ECO:0000256" key="1">
    <source>
        <dbReference type="SAM" id="MobiDB-lite"/>
    </source>
</evidence>
<reference evidence="2" key="1">
    <citation type="submission" date="2012-02" db="EMBL/GenBank/DDBJ databases">
        <title>Whole genome shotgun sequence of Gordonia otitidis NBRC 100426.</title>
        <authorList>
            <person name="Yoshida I."/>
            <person name="Hosoyama A."/>
            <person name="Tsuchikane K."/>
            <person name="Katsumata H."/>
            <person name="Yamazaki S."/>
            <person name="Fujita N."/>
        </authorList>
    </citation>
    <scope>NUCLEOTIDE SEQUENCE [LARGE SCALE GENOMIC DNA]</scope>
    <source>
        <strain evidence="2">NBRC 100426</strain>
    </source>
</reference>
<keyword evidence="3" id="KW-1185">Reference proteome</keyword>
<sequence>MSRTVMLELPTGVYSAVGCWRTDIDYVMKVEVAYQLYYPLLRPAVCDGNGRGGVGKRAVVTVAAARARYADWRTGRNSRPSVATLVHDTGLSESTVQRATRMLRLLGAATEVFRGRQRTRVERFASWRSHDRGRGWASVYALHPPRNPQVSRAVRVADTLVTPHPVYGPFRARVPLSTTQLDATGDAGPHQSRAPRDSTTTRRRRKPSTPPDPRGLLLARRWCQHPDSPAWARRHSLPAWARVLARVARADWTVEDLHQLVRDHISLGGWIAANPRNPLALMGWLITKHDDLEDRPAAADMAREAAMRSEAAARRTAIARCSRCGDDGYLLTTDGTPVEPVVRCRHQ</sequence>
<organism evidence="2 3">
    <name type="scientific">Gordonia otitidis (strain DSM 44809 / CCUG 52243 / JCM 12355 / NBRC 100426 / IFM 10032)</name>
    <dbReference type="NCBI Taxonomy" id="1108044"/>
    <lineage>
        <taxon>Bacteria</taxon>
        <taxon>Bacillati</taxon>
        <taxon>Actinomycetota</taxon>
        <taxon>Actinomycetes</taxon>
        <taxon>Mycobacteriales</taxon>
        <taxon>Gordoniaceae</taxon>
        <taxon>Gordonia</taxon>
    </lineage>
</organism>
<dbReference type="EMBL" id="BAFB01000206">
    <property type="protein sequence ID" value="GAB36301.1"/>
    <property type="molecule type" value="Genomic_DNA"/>
</dbReference>
<protein>
    <submittedName>
        <fullName evidence="2">Replication protein</fullName>
    </submittedName>
</protein>
<feature type="region of interest" description="Disordered" evidence="1">
    <location>
        <begin position="180"/>
        <end position="216"/>
    </location>
</feature>
<dbReference type="PROSITE" id="PS51257">
    <property type="entry name" value="PROKAR_LIPOPROTEIN"/>
    <property type="match status" value="1"/>
</dbReference>
<evidence type="ECO:0000313" key="3">
    <source>
        <dbReference type="Proteomes" id="UP000005038"/>
    </source>
</evidence>
<name>H5TS43_GORO1</name>
<gene>
    <name evidence="2" type="ORF">GOOTI_206_00340</name>
</gene>
<dbReference type="Proteomes" id="UP000005038">
    <property type="component" value="Unassembled WGS sequence"/>
</dbReference>
<dbReference type="AlphaFoldDB" id="H5TS43"/>